<evidence type="ECO:0000313" key="3">
    <source>
        <dbReference type="Proteomes" id="UP001059836"/>
    </source>
</evidence>
<feature type="transmembrane region" description="Helical" evidence="1">
    <location>
        <begin position="279"/>
        <end position="297"/>
    </location>
</feature>
<evidence type="ECO:0000256" key="1">
    <source>
        <dbReference type="SAM" id="Phobius"/>
    </source>
</evidence>
<feature type="transmembrane region" description="Helical" evidence="1">
    <location>
        <begin position="207"/>
        <end position="226"/>
    </location>
</feature>
<keyword evidence="1" id="KW-0472">Membrane</keyword>
<gene>
    <name evidence="2" type="ORF">GII31_19060</name>
</gene>
<feature type="transmembrane region" description="Helical" evidence="1">
    <location>
        <begin position="149"/>
        <end position="177"/>
    </location>
</feature>
<accession>A0ABX6ILA7</accession>
<keyword evidence="1" id="KW-1133">Transmembrane helix</keyword>
<keyword evidence="1" id="KW-0812">Transmembrane</keyword>
<feature type="transmembrane region" description="Helical" evidence="1">
    <location>
        <begin position="53"/>
        <end position="71"/>
    </location>
</feature>
<feature type="transmembrane region" description="Helical" evidence="1">
    <location>
        <begin position="233"/>
        <end position="253"/>
    </location>
</feature>
<dbReference type="Proteomes" id="UP001059836">
    <property type="component" value="Chromosome"/>
</dbReference>
<evidence type="ECO:0008006" key="4">
    <source>
        <dbReference type="Google" id="ProtNLM"/>
    </source>
</evidence>
<feature type="transmembrane region" description="Helical" evidence="1">
    <location>
        <begin position="12"/>
        <end position="33"/>
    </location>
</feature>
<reference evidence="2" key="1">
    <citation type="journal article" date="2021" name="Nat. Microbiol.">
        <title>Cocultivation of an ultrasmall environmental parasitic bacterium with lytic ability against bacteria associated with wastewater foams.</title>
        <authorList>
            <person name="Batinovic S."/>
            <person name="Rose J.J.A."/>
            <person name="Ratcliffe J."/>
            <person name="Seviour R.J."/>
            <person name="Petrovski S."/>
        </authorList>
    </citation>
    <scope>NUCLEOTIDE SEQUENCE</scope>
    <source>
        <strain evidence="2">CON9</strain>
    </source>
</reference>
<feature type="transmembrane region" description="Helical" evidence="1">
    <location>
        <begin position="109"/>
        <end position="142"/>
    </location>
</feature>
<organism evidence="2 3">
    <name type="scientific">Gordonia pseudamarae</name>
    <dbReference type="NCBI Taxonomy" id="2831662"/>
    <lineage>
        <taxon>Bacteria</taxon>
        <taxon>Bacillati</taxon>
        <taxon>Actinomycetota</taxon>
        <taxon>Actinomycetes</taxon>
        <taxon>Mycobacteriales</taxon>
        <taxon>Gordoniaceae</taxon>
        <taxon>Gordonia</taxon>
    </lineage>
</organism>
<keyword evidence="3" id="KW-1185">Reference proteome</keyword>
<dbReference type="RefSeq" id="WP_213244953.1">
    <property type="nucleotide sequence ID" value="NZ_CP045806.1"/>
</dbReference>
<feature type="transmembrane region" description="Helical" evidence="1">
    <location>
        <begin position="78"/>
        <end position="97"/>
    </location>
</feature>
<feature type="transmembrane region" description="Helical" evidence="1">
    <location>
        <begin position="304"/>
        <end position="321"/>
    </location>
</feature>
<protein>
    <recommendedName>
        <fullName evidence="4">MFS transporter</fullName>
    </recommendedName>
</protein>
<dbReference type="EMBL" id="CP045809">
    <property type="protein sequence ID" value="QHN36687.1"/>
    <property type="molecule type" value="Genomic_DNA"/>
</dbReference>
<sequence length="570" mass="60128">MSILHQSPRFRRAWLPLGTAVVASIALLLVSPALSDLQAALAREDAARSGVGLAYWFGWYGGVSPGSYSLIVPSLSTLIGSLPLLCAATIGIAALAYPLSRSAAHPTMLAWAIAGAAVLNMMSGRVAFAVAAAITLAGVVLIQRRMLVVGAAVLVLGGCASALAPAFIGLAVVPFVVRSLHDGGRLVWHHTGVPAADPPVVSRPDPALWALLIGSGIGVLVPFALFGAPGSQVFPATTLFWCVLIGVGAWIALRPERGGPGAGAPDGDVDSAANVVRETAVWIAPLALAVALALFLIPTGIGSNLSRFFCFVLPCLVLYFSRRPVRFLAIALAPALVYSVFVATADQIAAADVDDPEISYAPLVEQLERIPGMANHRVELVDAGTHAGSHMVAKTVKLARGWENQSDARYNPIFYETDALTAGSYRLWLSDNAVAYVVVSAAPMRQMKAEAELIGSGLPYLRRTWSNDDWTLYRVAEPTAIVPEPLRLVEESPSQMVIEVPAAASYQIRIRPNRYLTARDAADATITACVSATVDGWTEIRAPAPGRYVLAGDFSWRGVLSGEAAQCPES</sequence>
<name>A0ABX6ILA7_9ACTN</name>
<evidence type="ECO:0000313" key="2">
    <source>
        <dbReference type="EMBL" id="QHN36687.1"/>
    </source>
</evidence>
<proteinExistence type="predicted"/>